<evidence type="ECO:0000313" key="2">
    <source>
        <dbReference type="RefSeq" id="XP_026677315.1"/>
    </source>
</evidence>
<keyword evidence="1" id="KW-1185">Reference proteome</keyword>
<evidence type="ECO:0000313" key="1">
    <source>
        <dbReference type="Proteomes" id="UP000079169"/>
    </source>
</evidence>
<organism evidence="1 2">
    <name type="scientific">Diaphorina citri</name>
    <name type="common">Asian citrus psyllid</name>
    <dbReference type="NCBI Taxonomy" id="121845"/>
    <lineage>
        <taxon>Eukaryota</taxon>
        <taxon>Metazoa</taxon>
        <taxon>Ecdysozoa</taxon>
        <taxon>Arthropoda</taxon>
        <taxon>Hexapoda</taxon>
        <taxon>Insecta</taxon>
        <taxon>Pterygota</taxon>
        <taxon>Neoptera</taxon>
        <taxon>Paraneoptera</taxon>
        <taxon>Hemiptera</taxon>
        <taxon>Sternorrhyncha</taxon>
        <taxon>Psylloidea</taxon>
        <taxon>Psyllidae</taxon>
        <taxon>Diaphorininae</taxon>
        <taxon>Diaphorina</taxon>
    </lineage>
</organism>
<proteinExistence type="predicted"/>
<dbReference type="GeneID" id="103506450"/>
<gene>
    <name evidence="2" type="primary">LOC103506450</name>
</gene>
<dbReference type="AlphaFoldDB" id="A0A1S3CW55"/>
<reference evidence="2" key="1">
    <citation type="submission" date="2025-08" db="UniProtKB">
        <authorList>
            <consortium name="RefSeq"/>
        </authorList>
    </citation>
    <scope>IDENTIFICATION</scope>
</reference>
<dbReference type="PaxDb" id="121845-A0A1S3CW55"/>
<accession>A0A1S3CW55</accession>
<dbReference type="Proteomes" id="UP000079169">
    <property type="component" value="Unplaced"/>
</dbReference>
<dbReference type="RefSeq" id="XP_026677315.1">
    <property type="nucleotide sequence ID" value="XM_026821514.1"/>
</dbReference>
<protein>
    <submittedName>
        <fullName evidence="2">Uncharacterized protein LOC103506450</fullName>
    </submittedName>
</protein>
<name>A0A1S3CW55_DIACI</name>
<dbReference type="KEGG" id="dci:103506450"/>
<sequence>MSKNHKDLKNILKVKSCKSSSGSVSLINHITPSTSKNDENSDINNALRIANEIIETASLDVSKAAKDLTVAPEESKGIRNVNIPFDETIYRDLVELCVHDEDLKNIKAISKHKRPIPTKPKDVTPCIQDYRVPQYAVPHTFEAKSEPIAKQMVRRYNGKELYELFAKFRGPQF</sequence>